<evidence type="ECO:0000259" key="3">
    <source>
        <dbReference type="SMART" id="SM00306"/>
    </source>
</evidence>
<organism evidence="4 5">
    <name type="scientific">Effrenium voratum</name>
    <dbReference type="NCBI Taxonomy" id="2562239"/>
    <lineage>
        <taxon>Eukaryota</taxon>
        <taxon>Sar</taxon>
        <taxon>Alveolata</taxon>
        <taxon>Dinophyceae</taxon>
        <taxon>Suessiales</taxon>
        <taxon>Symbiodiniaceae</taxon>
        <taxon>Effrenium</taxon>
    </lineage>
</organism>
<dbReference type="Proteomes" id="UP001178507">
    <property type="component" value="Unassembled WGS sequence"/>
</dbReference>
<name>A0AA36HRP6_9DINO</name>
<dbReference type="PANTHER" id="PTHR45615:SF80">
    <property type="entry name" value="GRIP DOMAIN-CONTAINING PROTEIN"/>
    <property type="match status" value="1"/>
</dbReference>
<dbReference type="Gene3D" id="2.170.16.10">
    <property type="entry name" value="Hedgehog/Intein (Hint) domain"/>
    <property type="match status" value="1"/>
</dbReference>
<dbReference type="InterPro" id="IPR003587">
    <property type="entry name" value="Hint_dom_N"/>
</dbReference>
<dbReference type="EMBL" id="CAUJNA010000231">
    <property type="protein sequence ID" value="CAJ1374104.1"/>
    <property type="molecule type" value="Genomic_DNA"/>
</dbReference>
<evidence type="ECO:0000313" key="5">
    <source>
        <dbReference type="Proteomes" id="UP001178507"/>
    </source>
</evidence>
<dbReference type="CDD" id="cd00081">
    <property type="entry name" value="Hint"/>
    <property type="match status" value="1"/>
</dbReference>
<evidence type="ECO:0000256" key="2">
    <source>
        <dbReference type="SAM" id="MobiDB-lite"/>
    </source>
</evidence>
<dbReference type="AlphaFoldDB" id="A0AA36HRP6"/>
<sequence length="546" mass="60886">MARLQHVWQAPVDAEEDDDGCRSTAPWPASGAAGLELHTRAWGCSAFLRELLPGAEPRDVAEVGFDKDGRWLCEQLPSGRWQRHDLPGRGSVRLRWEKAAGRWELWAETGGERLVLEATFESSEPQLELYLEDSDYVDFLDVCLLPPPGPGTLQSPPPAHAQLQAQIDQLTAELETEKLQKAEIQQEKEHLRKQLDECKRRYELLTQEKEEETQKVEALKTELQMEELQIGQQLQQSKRRYELLTQEKEEETQKVESAQHEIKALQQKIDSLMEELETEKLQKAEIAQNLQKQLDELARQKAEEMKKVEALQRENHVLAFIHPDTSDSRDEAPGATPVLNNITDSSSLVGDQSDVQSANSFILVSTGDQSDAQSISDASSRSAKCFPPNTVLPGADGHLLRVEKLRIGDRVRLRDLTDAKVARIEAHRKRPHDLVELTTRQGRFTVSKDHRVAVPGPGCQGAQRADQLSEGDLVIVGGKNQKLTKVSHLQECTVLYEVVFEEDQSVQMFHIESYGLVTSGSAVAAESAASASDGPLPALEHIGPGN</sequence>
<gene>
    <name evidence="4" type="ORF">EVOR1521_LOCUS3733</name>
</gene>
<protein>
    <recommendedName>
        <fullName evidence="3">Hint domain-containing protein</fullName>
    </recommendedName>
</protein>
<feature type="region of interest" description="Disordered" evidence="2">
    <location>
        <begin position="1"/>
        <end position="23"/>
    </location>
</feature>
<reference evidence="4" key="1">
    <citation type="submission" date="2023-08" db="EMBL/GenBank/DDBJ databases">
        <authorList>
            <person name="Chen Y."/>
            <person name="Shah S."/>
            <person name="Dougan E. K."/>
            <person name="Thang M."/>
            <person name="Chan C."/>
        </authorList>
    </citation>
    <scope>NUCLEOTIDE SEQUENCE</scope>
</reference>
<proteinExistence type="predicted"/>
<dbReference type="PANTHER" id="PTHR45615">
    <property type="entry name" value="MYOSIN HEAVY CHAIN, NON-MUSCLE"/>
    <property type="match status" value="1"/>
</dbReference>
<keyword evidence="1" id="KW-0175">Coiled coil</keyword>
<evidence type="ECO:0000313" key="4">
    <source>
        <dbReference type="EMBL" id="CAJ1374104.1"/>
    </source>
</evidence>
<feature type="coiled-coil region" evidence="1">
    <location>
        <begin position="160"/>
        <end position="314"/>
    </location>
</feature>
<comment type="caution">
    <text evidence="4">The sequence shown here is derived from an EMBL/GenBank/DDBJ whole genome shotgun (WGS) entry which is preliminary data.</text>
</comment>
<dbReference type="InterPro" id="IPR036844">
    <property type="entry name" value="Hint_dom_sf"/>
</dbReference>
<dbReference type="SUPFAM" id="SSF51294">
    <property type="entry name" value="Hedgehog/intein (Hint) domain"/>
    <property type="match status" value="1"/>
</dbReference>
<accession>A0AA36HRP6</accession>
<evidence type="ECO:0000256" key="1">
    <source>
        <dbReference type="SAM" id="Coils"/>
    </source>
</evidence>
<feature type="domain" description="Hint" evidence="3">
    <location>
        <begin position="383"/>
        <end position="478"/>
    </location>
</feature>
<keyword evidence="5" id="KW-1185">Reference proteome</keyword>
<dbReference type="SMART" id="SM00306">
    <property type="entry name" value="HintN"/>
    <property type="match status" value="1"/>
</dbReference>